<gene>
    <name evidence="5" type="primary">bglC</name>
    <name evidence="5" type="ORF">GCM10011482_22280</name>
</gene>
<dbReference type="InterPro" id="IPR009057">
    <property type="entry name" value="Homeodomain-like_sf"/>
</dbReference>
<reference evidence="5" key="2">
    <citation type="submission" date="2020-09" db="EMBL/GenBank/DDBJ databases">
        <authorList>
            <person name="Sun Q."/>
            <person name="Sedlacek I."/>
        </authorList>
    </citation>
    <scope>NUCLEOTIDE SEQUENCE</scope>
    <source>
        <strain evidence="5">CCM 8433</strain>
    </source>
</reference>
<dbReference type="GO" id="GO:0043565">
    <property type="term" value="F:sequence-specific DNA binding"/>
    <property type="evidence" value="ECO:0007669"/>
    <property type="project" value="InterPro"/>
</dbReference>
<dbReference type="Gene3D" id="1.10.10.60">
    <property type="entry name" value="Homeodomain-like"/>
    <property type="match status" value="2"/>
</dbReference>
<evidence type="ECO:0000313" key="5">
    <source>
        <dbReference type="EMBL" id="GGI66574.1"/>
    </source>
</evidence>
<proteinExistence type="predicted"/>
<dbReference type="AlphaFoldDB" id="A0A917N5X6"/>
<dbReference type="PROSITE" id="PS01124">
    <property type="entry name" value="HTH_ARAC_FAMILY_2"/>
    <property type="match status" value="1"/>
</dbReference>
<dbReference type="RefSeq" id="WP_188368400.1">
    <property type="nucleotide sequence ID" value="NZ_BMDT01000012.1"/>
</dbReference>
<dbReference type="SMART" id="SM00342">
    <property type="entry name" value="HTH_ARAC"/>
    <property type="match status" value="1"/>
</dbReference>
<keyword evidence="2" id="KW-0238">DNA-binding</keyword>
<evidence type="ECO:0000259" key="4">
    <source>
        <dbReference type="PROSITE" id="PS01124"/>
    </source>
</evidence>
<comment type="caution">
    <text evidence="5">The sequence shown here is derived from an EMBL/GenBank/DDBJ whole genome shotgun (WGS) entry which is preliminary data.</text>
</comment>
<dbReference type="Proteomes" id="UP000622610">
    <property type="component" value="Unassembled WGS sequence"/>
</dbReference>
<dbReference type="InterPro" id="IPR018060">
    <property type="entry name" value="HTH_AraC"/>
</dbReference>
<dbReference type="InterPro" id="IPR003313">
    <property type="entry name" value="AraC-bd"/>
</dbReference>
<dbReference type="InterPro" id="IPR037923">
    <property type="entry name" value="HTH-like"/>
</dbReference>
<dbReference type="GO" id="GO:0003700">
    <property type="term" value="F:DNA-binding transcription factor activity"/>
    <property type="evidence" value="ECO:0007669"/>
    <property type="project" value="InterPro"/>
</dbReference>
<evidence type="ECO:0000313" key="6">
    <source>
        <dbReference type="Proteomes" id="UP000622610"/>
    </source>
</evidence>
<keyword evidence="1" id="KW-0805">Transcription regulation</keyword>
<reference evidence="5" key="1">
    <citation type="journal article" date="2014" name="Int. J. Syst. Evol. Microbiol.">
        <title>Complete genome sequence of Corynebacterium casei LMG S-19264T (=DSM 44701T), isolated from a smear-ripened cheese.</title>
        <authorList>
            <consortium name="US DOE Joint Genome Institute (JGI-PGF)"/>
            <person name="Walter F."/>
            <person name="Albersmeier A."/>
            <person name="Kalinowski J."/>
            <person name="Ruckert C."/>
        </authorList>
    </citation>
    <scope>NUCLEOTIDE SEQUENCE</scope>
    <source>
        <strain evidence="5">CCM 8433</strain>
    </source>
</reference>
<name>A0A917N5X6_9ENTE</name>
<protein>
    <submittedName>
        <fullName evidence="5">Transcriptional regulator</fullName>
    </submittedName>
</protein>
<dbReference type="Pfam" id="PF02311">
    <property type="entry name" value="AraC_binding"/>
    <property type="match status" value="1"/>
</dbReference>
<dbReference type="InterPro" id="IPR014710">
    <property type="entry name" value="RmlC-like_jellyroll"/>
</dbReference>
<dbReference type="Pfam" id="PF12833">
    <property type="entry name" value="HTH_18"/>
    <property type="match status" value="1"/>
</dbReference>
<keyword evidence="3" id="KW-0804">Transcription</keyword>
<feature type="domain" description="HTH araC/xylS-type" evidence="4">
    <location>
        <begin position="191"/>
        <end position="289"/>
    </location>
</feature>
<organism evidence="5 6">
    <name type="scientific">Enterococcus alcedinis</name>
    <dbReference type="NCBI Taxonomy" id="1274384"/>
    <lineage>
        <taxon>Bacteria</taxon>
        <taxon>Bacillati</taxon>
        <taxon>Bacillota</taxon>
        <taxon>Bacilli</taxon>
        <taxon>Lactobacillales</taxon>
        <taxon>Enterococcaceae</taxon>
        <taxon>Enterococcus</taxon>
    </lineage>
</organism>
<dbReference type="SUPFAM" id="SSF51215">
    <property type="entry name" value="Regulatory protein AraC"/>
    <property type="match status" value="1"/>
</dbReference>
<dbReference type="EMBL" id="BMDT01000012">
    <property type="protein sequence ID" value="GGI66574.1"/>
    <property type="molecule type" value="Genomic_DNA"/>
</dbReference>
<dbReference type="PANTHER" id="PTHR43280:SF34">
    <property type="entry name" value="ARAC-FAMILY TRANSCRIPTIONAL REGULATOR"/>
    <property type="match status" value="1"/>
</dbReference>
<sequence>MNQTIYERVEMDHDLPMKVLHFSSDQPELLNQVTKLGSGNNAISHVPMHWHRSLEISYLIKGQLTLRKNNQDKKYQDETFFVINSGEVHEMRGSLEGRFELICFIISYDFVAQILPNIDQMYFDMGKTEKTYSEIRRLFRTILALANQPTPFSNLRIQSELLELFYLLSTQHLLEDDHFQLPSHSSKKLNQEILDYVHQNYTEKMSLEEIANQFSFSREHFSRMFKTIFGQSFLNYLNEYRLYQAFPEIMSGEQTIEMISQKHGFPSTKALIKQFKKIYQDTPVQFRKKHAIKEA</sequence>
<keyword evidence="6" id="KW-1185">Reference proteome</keyword>
<evidence type="ECO:0000256" key="1">
    <source>
        <dbReference type="ARBA" id="ARBA00023015"/>
    </source>
</evidence>
<dbReference type="SUPFAM" id="SSF46689">
    <property type="entry name" value="Homeodomain-like"/>
    <property type="match status" value="2"/>
</dbReference>
<dbReference type="Gene3D" id="2.60.120.10">
    <property type="entry name" value="Jelly Rolls"/>
    <property type="match status" value="1"/>
</dbReference>
<accession>A0A917N5X6</accession>
<evidence type="ECO:0000256" key="2">
    <source>
        <dbReference type="ARBA" id="ARBA00023125"/>
    </source>
</evidence>
<evidence type="ECO:0000256" key="3">
    <source>
        <dbReference type="ARBA" id="ARBA00023163"/>
    </source>
</evidence>
<dbReference type="PANTHER" id="PTHR43280">
    <property type="entry name" value="ARAC-FAMILY TRANSCRIPTIONAL REGULATOR"/>
    <property type="match status" value="1"/>
</dbReference>